<keyword evidence="2" id="KW-1185">Reference proteome</keyword>
<dbReference type="Proteomes" id="UP000637643">
    <property type="component" value="Unassembled WGS sequence"/>
</dbReference>
<dbReference type="AlphaFoldDB" id="A0A917FNF9"/>
<dbReference type="EMBL" id="BMKR01000018">
    <property type="protein sequence ID" value="GGF91181.1"/>
    <property type="molecule type" value="Genomic_DNA"/>
</dbReference>
<evidence type="ECO:0000313" key="1">
    <source>
        <dbReference type="EMBL" id="GGF91181.1"/>
    </source>
</evidence>
<sequence length="71" mass="8121">MDIQHEWVYFTASAENMEMGGTFAIRLDGSGLHQIGNNEFLLSDYIGSIKQHLVFQNRNDGSFTIMKEQTH</sequence>
<comment type="caution">
    <text evidence="1">The sequence shown here is derived from an EMBL/GenBank/DDBJ whole genome shotgun (WGS) entry which is preliminary data.</text>
</comment>
<reference evidence="1" key="1">
    <citation type="journal article" date="2014" name="Int. J. Syst. Evol. Microbiol.">
        <title>Complete genome sequence of Corynebacterium casei LMG S-19264T (=DSM 44701T), isolated from a smear-ripened cheese.</title>
        <authorList>
            <consortium name="US DOE Joint Genome Institute (JGI-PGF)"/>
            <person name="Walter F."/>
            <person name="Albersmeier A."/>
            <person name="Kalinowski J."/>
            <person name="Ruckert C."/>
        </authorList>
    </citation>
    <scope>NUCLEOTIDE SEQUENCE</scope>
    <source>
        <strain evidence="1">CGMCC 1.16134</strain>
    </source>
</reference>
<gene>
    <name evidence="1" type="ORF">GCM10010912_40320</name>
</gene>
<reference evidence="1" key="2">
    <citation type="submission" date="2020-09" db="EMBL/GenBank/DDBJ databases">
        <authorList>
            <person name="Sun Q."/>
            <person name="Zhou Y."/>
        </authorList>
    </citation>
    <scope>NUCLEOTIDE SEQUENCE</scope>
    <source>
        <strain evidence="1">CGMCC 1.16134</strain>
    </source>
</reference>
<accession>A0A917FNF9</accession>
<evidence type="ECO:0000313" key="2">
    <source>
        <dbReference type="Proteomes" id="UP000637643"/>
    </source>
</evidence>
<proteinExistence type="predicted"/>
<name>A0A917FNF9_9BACL</name>
<protein>
    <submittedName>
        <fullName evidence="1">Uncharacterized protein</fullName>
    </submittedName>
</protein>
<organism evidence="1 2">
    <name type="scientific">Paenibacillus albidus</name>
    <dbReference type="NCBI Taxonomy" id="2041023"/>
    <lineage>
        <taxon>Bacteria</taxon>
        <taxon>Bacillati</taxon>
        <taxon>Bacillota</taxon>
        <taxon>Bacilli</taxon>
        <taxon>Bacillales</taxon>
        <taxon>Paenibacillaceae</taxon>
        <taxon>Paenibacillus</taxon>
    </lineage>
</organism>